<evidence type="ECO:0000313" key="1">
    <source>
        <dbReference type="EMBL" id="EUC26937.1"/>
    </source>
</evidence>
<keyword evidence="2" id="KW-1185">Reference proteome</keyword>
<dbReference type="HOGENOM" id="CLU_1849838_0_0_1"/>
<dbReference type="RefSeq" id="XP_007718757.1">
    <property type="nucleotide sequence ID" value="XM_007720567.1"/>
</dbReference>
<dbReference type="EMBL" id="KI965056">
    <property type="protein sequence ID" value="EUC26937.1"/>
    <property type="molecule type" value="Genomic_DNA"/>
</dbReference>
<evidence type="ECO:0000313" key="2">
    <source>
        <dbReference type="Proteomes" id="UP000053841"/>
    </source>
</evidence>
<proteinExistence type="predicted"/>
<feature type="non-terminal residue" evidence="1">
    <location>
        <position position="1"/>
    </location>
</feature>
<dbReference type="KEGG" id="bze:COCCADRAFT_112974"/>
<protein>
    <submittedName>
        <fullName evidence="1">Uncharacterized protein</fullName>
    </submittedName>
</protein>
<organism evidence="1 2">
    <name type="scientific">Cochliobolus carbonum (strain 26-R-13)</name>
    <name type="common">Maize leaf spot fungus</name>
    <name type="synonym">Bipolaris zeicola</name>
    <dbReference type="NCBI Taxonomy" id="930089"/>
    <lineage>
        <taxon>Eukaryota</taxon>
        <taxon>Fungi</taxon>
        <taxon>Dikarya</taxon>
        <taxon>Ascomycota</taxon>
        <taxon>Pezizomycotina</taxon>
        <taxon>Dothideomycetes</taxon>
        <taxon>Pleosporomycetidae</taxon>
        <taxon>Pleosporales</taxon>
        <taxon>Pleosporineae</taxon>
        <taxon>Pleosporaceae</taxon>
        <taxon>Bipolaris</taxon>
    </lineage>
</organism>
<sequence length="139" mass="15703">ARERRKLLLTLKNSSVVVRIKLRIKTATRINNKSFKIRRTTSKDLIGSNRRTSYNRRVIAQAGTEDGIVRAVTTGAAEEVKYAPDILLNPINPRAVRKEKKETYRGGSKDATKLISDNLIKDILNTILIKINYANNVNN</sequence>
<reference evidence="1 2" key="1">
    <citation type="journal article" date="2013" name="PLoS Genet.">
        <title>Comparative genome structure, secondary metabolite, and effector coding capacity across Cochliobolus pathogens.</title>
        <authorList>
            <person name="Condon B.J."/>
            <person name="Leng Y."/>
            <person name="Wu D."/>
            <person name="Bushley K.E."/>
            <person name="Ohm R.A."/>
            <person name="Otillar R."/>
            <person name="Martin J."/>
            <person name="Schackwitz W."/>
            <person name="Grimwood J."/>
            <person name="MohdZainudin N."/>
            <person name="Xue C."/>
            <person name="Wang R."/>
            <person name="Manning V.A."/>
            <person name="Dhillon B."/>
            <person name="Tu Z.J."/>
            <person name="Steffenson B.J."/>
            <person name="Salamov A."/>
            <person name="Sun H."/>
            <person name="Lowry S."/>
            <person name="LaButti K."/>
            <person name="Han J."/>
            <person name="Copeland A."/>
            <person name="Lindquist E."/>
            <person name="Barry K."/>
            <person name="Schmutz J."/>
            <person name="Baker S.E."/>
            <person name="Ciuffetti L.M."/>
            <person name="Grigoriev I.V."/>
            <person name="Zhong S."/>
            <person name="Turgeon B.G."/>
        </authorList>
    </citation>
    <scope>NUCLEOTIDE SEQUENCE [LARGE SCALE GENOMIC DNA]</scope>
    <source>
        <strain evidence="1 2">26-R-13</strain>
    </source>
</reference>
<name>W6XIK9_COCC2</name>
<dbReference type="AlphaFoldDB" id="W6XIK9"/>
<dbReference type="Proteomes" id="UP000053841">
    <property type="component" value="Unassembled WGS sequence"/>
</dbReference>
<accession>W6XIK9</accession>
<gene>
    <name evidence="1" type="ORF">COCCADRAFT_112974</name>
</gene>
<dbReference type="GeneID" id="19144558"/>